<sequence length="431" mass="49881">MSADLQQRRKGKAKRTAKRPDKRSDSRCTPLKFRKIYDILSPEKKALIDEMELEAFQHLPNFYINHKVLIELVRSYDIFTNTISTSVGEFLITFEKVGHAFGLNCRDLFEKKQKGFEDKLNAEEKQALDLFKGKSLTFKSFLLPTSSAYISPVHLPVIRDIDNTHDRNWVHHVNSFLINGIKEFHDQGSQAVKGCHFVLMIIYFKQRYDGKSLNDPNAPTPWIERWTGKKIKEKIKAEDEDITGLIQRTKMRAQKQKTDKKRTESEDENPEDDVDSMESDIEEEEYHTTDSETESDFEEVQRERKSKRKEKESVIATNHAHDATIPETGPEHEPVRQFGLELEPEPEPVMQPEPEPEPVILVGPEPQEVIDGFVAACEQVEETKAAIKACEEAEVRYQQINQSEMEKDNEAEAEIRRIIEVVITDVRELQE</sequence>
<proteinExistence type="predicted"/>
<organism evidence="2 3">
    <name type="scientific">Stylosanthes scabra</name>
    <dbReference type="NCBI Taxonomy" id="79078"/>
    <lineage>
        <taxon>Eukaryota</taxon>
        <taxon>Viridiplantae</taxon>
        <taxon>Streptophyta</taxon>
        <taxon>Embryophyta</taxon>
        <taxon>Tracheophyta</taxon>
        <taxon>Spermatophyta</taxon>
        <taxon>Magnoliopsida</taxon>
        <taxon>eudicotyledons</taxon>
        <taxon>Gunneridae</taxon>
        <taxon>Pentapetalae</taxon>
        <taxon>rosids</taxon>
        <taxon>fabids</taxon>
        <taxon>Fabales</taxon>
        <taxon>Fabaceae</taxon>
        <taxon>Papilionoideae</taxon>
        <taxon>50 kb inversion clade</taxon>
        <taxon>dalbergioids sensu lato</taxon>
        <taxon>Dalbergieae</taxon>
        <taxon>Pterocarpus clade</taxon>
        <taxon>Stylosanthes</taxon>
    </lineage>
</organism>
<keyword evidence="3" id="KW-1185">Reference proteome</keyword>
<protein>
    <submittedName>
        <fullName evidence="2">Uncharacterized protein</fullName>
    </submittedName>
</protein>
<comment type="caution">
    <text evidence="2">The sequence shown here is derived from an EMBL/GenBank/DDBJ whole genome shotgun (WGS) entry which is preliminary data.</text>
</comment>
<evidence type="ECO:0000313" key="3">
    <source>
        <dbReference type="Proteomes" id="UP001341840"/>
    </source>
</evidence>
<feature type="region of interest" description="Disordered" evidence="1">
    <location>
        <begin position="1"/>
        <end position="27"/>
    </location>
</feature>
<accession>A0ABU6QPW6</accession>
<dbReference type="Proteomes" id="UP001341840">
    <property type="component" value="Unassembled WGS sequence"/>
</dbReference>
<feature type="compositionally biased region" description="Basic and acidic residues" evidence="1">
    <location>
        <begin position="299"/>
        <end position="335"/>
    </location>
</feature>
<dbReference type="EMBL" id="JASCZI010000989">
    <property type="protein sequence ID" value="MED6114010.1"/>
    <property type="molecule type" value="Genomic_DNA"/>
</dbReference>
<evidence type="ECO:0000256" key="1">
    <source>
        <dbReference type="SAM" id="MobiDB-lite"/>
    </source>
</evidence>
<name>A0ABU6QPW6_9FABA</name>
<feature type="compositionally biased region" description="Basic residues" evidence="1">
    <location>
        <begin position="249"/>
        <end position="260"/>
    </location>
</feature>
<feature type="compositionally biased region" description="Acidic residues" evidence="1">
    <location>
        <begin position="265"/>
        <end position="298"/>
    </location>
</feature>
<dbReference type="PANTHER" id="PTHR34835">
    <property type="entry name" value="OS07G0283600 PROTEIN-RELATED"/>
    <property type="match status" value="1"/>
</dbReference>
<gene>
    <name evidence="2" type="ORF">PIB30_076108</name>
</gene>
<feature type="compositionally biased region" description="Basic residues" evidence="1">
    <location>
        <begin position="8"/>
        <end position="17"/>
    </location>
</feature>
<evidence type="ECO:0000313" key="2">
    <source>
        <dbReference type="EMBL" id="MED6114010.1"/>
    </source>
</evidence>
<reference evidence="2 3" key="1">
    <citation type="journal article" date="2023" name="Plants (Basel)">
        <title>Bridging the Gap: Combining Genomics and Transcriptomics Approaches to Understand Stylosanthes scabra, an Orphan Legume from the Brazilian Caatinga.</title>
        <authorList>
            <person name="Ferreira-Neto J.R.C."/>
            <person name="da Silva M.D."/>
            <person name="Binneck E."/>
            <person name="de Melo N.F."/>
            <person name="da Silva R.H."/>
            <person name="de Melo A.L.T.M."/>
            <person name="Pandolfi V."/>
            <person name="Bustamante F.O."/>
            <person name="Brasileiro-Vidal A.C."/>
            <person name="Benko-Iseppon A.M."/>
        </authorList>
    </citation>
    <scope>NUCLEOTIDE SEQUENCE [LARGE SCALE GENOMIC DNA]</scope>
    <source>
        <tissue evidence="2">Leaves</tissue>
    </source>
</reference>
<feature type="region of interest" description="Disordered" evidence="1">
    <location>
        <begin position="246"/>
        <end position="360"/>
    </location>
</feature>